<evidence type="ECO:0000313" key="1">
    <source>
        <dbReference type="Ensembl" id="ENSMUNP00000017437.2"/>
    </source>
</evidence>
<dbReference type="Ensembl" id="ENSMUNT00000020049.2">
    <property type="protein sequence ID" value="ENSMUNP00000017437.2"/>
    <property type="gene ID" value="ENSMUNG00000013403.2"/>
</dbReference>
<protein>
    <submittedName>
        <fullName evidence="1">Uncharacterized protein</fullName>
    </submittedName>
</protein>
<reference evidence="1" key="3">
    <citation type="submission" date="2025-09" db="UniProtKB">
        <authorList>
            <consortium name="Ensembl"/>
        </authorList>
    </citation>
    <scope>IDENTIFICATION</scope>
</reference>
<dbReference type="Proteomes" id="UP000694405">
    <property type="component" value="Chromosome Z"/>
</dbReference>
<reference evidence="1" key="2">
    <citation type="submission" date="2025-08" db="UniProtKB">
        <authorList>
            <consortium name="Ensembl"/>
        </authorList>
    </citation>
    <scope>IDENTIFICATION</scope>
</reference>
<dbReference type="AlphaFoldDB" id="A0A8C6JTC3"/>
<dbReference type="PANTHER" id="PTHR33524:SF2">
    <property type="entry name" value="SET DOMAIN-CONTAINING PROTEIN 9"/>
    <property type="match status" value="1"/>
</dbReference>
<name>A0A8C6JTC3_MELUD</name>
<evidence type="ECO:0000313" key="2">
    <source>
        <dbReference type="Proteomes" id="UP000694405"/>
    </source>
</evidence>
<proteinExistence type="predicted"/>
<sequence>MLRGLRRRWDSYKYRFVPWLALNLRRKRRTLRYVPESSQDKIISDEDVFETLLKIFKALFLNDFSRQAHILAFLPEIKHKYLELLAVEQKLSKVHSCNHLSQHVFSPEEVLFNTLGFMVSRDQSSLVSAGTGVFVTKGFVPKGTVVSMYPGNAAFLFLVELGLISNHLIIECQSAALVFISQV</sequence>
<reference evidence="1" key="1">
    <citation type="submission" date="2020-03" db="EMBL/GenBank/DDBJ databases">
        <title>Melopsittacus undulatus (budgerigar) genome, bMelUnd1, maternal haplotype with Z.</title>
        <authorList>
            <person name="Gedman G."/>
            <person name="Mountcastle J."/>
            <person name="Haase B."/>
            <person name="Formenti G."/>
            <person name="Wright T."/>
            <person name="Apodaca J."/>
            <person name="Pelan S."/>
            <person name="Chow W."/>
            <person name="Rhie A."/>
            <person name="Howe K."/>
            <person name="Fedrigo O."/>
            <person name="Jarvis E.D."/>
        </authorList>
    </citation>
    <scope>NUCLEOTIDE SEQUENCE [LARGE SCALE GENOMIC DNA]</scope>
</reference>
<dbReference type="PANTHER" id="PTHR33524">
    <property type="entry name" value="C5ORF35"/>
    <property type="match status" value="1"/>
</dbReference>
<accession>A0A8V5GB92</accession>
<accession>A0A8C6JTC3</accession>
<organism evidence="1 2">
    <name type="scientific">Melopsittacus undulatus</name>
    <name type="common">Budgerigar</name>
    <name type="synonym">Psittacus undulatus</name>
    <dbReference type="NCBI Taxonomy" id="13146"/>
    <lineage>
        <taxon>Eukaryota</taxon>
        <taxon>Metazoa</taxon>
        <taxon>Chordata</taxon>
        <taxon>Craniata</taxon>
        <taxon>Vertebrata</taxon>
        <taxon>Euteleostomi</taxon>
        <taxon>Archelosauria</taxon>
        <taxon>Archosauria</taxon>
        <taxon>Dinosauria</taxon>
        <taxon>Saurischia</taxon>
        <taxon>Theropoda</taxon>
        <taxon>Coelurosauria</taxon>
        <taxon>Aves</taxon>
        <taxon>Neognathae</taxon>
        <taxon>Neoaves</taxon>
        <taxon>Telluraves</taxon>
        <taxon>Australaves</taxon>
        <taxon>Psittaciformes</taxon>
        <taxon>Psittaculidae</taxon>
        <taxon>Melopsittacus</taxon>
    </lineage>
</organism>
<dbReference type="InterPro" id="IPR040415">
    <property type="entry name" value="SETD9"/>
</dbReference>
<keyword evidence="2" id="KW-1185">Reference proteome</keyword>